<dbReference type="Proteomes" id="UP000546324">
    <property type="component" value="Unassembled WGS sequence"/>
</dbReference>
<dbReference type="AlphaFoldDB" id="A0A7X0L1X7"/>
<dbReference type="RefSeq" id="WP_185029784.1">
    <property type="nucleotide sequence ID" value="NZ_JACHMQ010000001.1"/>
</dbReference>
<dbReference type="GO" id="GO:0008999">
    <property type="term" value="F:protein-N-terminal-alanine acetyltransferase activity"/>
    <property type="evidence" value="ECO:0007669"/>
    <property type="project" value="TreeGrafter"/>
</dbReference>
<dbReference type="InterPro" id="IPR051908">
    <property type="entry name" value="Ribosomal_N-acetyltransferase"/>
</dbReference>
<dbReference type="InterPro" id="IPR016181">
    <property type="entry name" value="Acyl_CoA_acyltransferase"/>
</dbReference>
<accession>A0A7X0L1X7</accession>
<evidence type="ECO:0000313" key="3">
    <source>
        <dbReference type="Proteomes" id="UP000546324"/>
    </source>
</evidence>
<dbReference type="CDD" id="cd04301">
    <property type="entry name" value="NAT_SF"/>
    <property type="match status" value="1"/>
</dbReference>
<evidence type="ECO:0000313" key="2">
    <source>
        <dbReference type="EMBL" id="MBB6398644.1"/>
    </source>
</evidence>
<dbReference type="PANTHER" id="PTHR43441">
    <property type="entry name" value="RIBOSOMAL-PROTEIN-SERINE ACETYLTRANSFERASE"/>
    <property type="match status" value="1"/>
</dbReference>
<dbReference type="GO" id="GO:1990189">
    <property type="term" value="F:protein N-terminal-serine acetyltransferase activity"/>
    <property type="evidence" value="ECO:0007669"/>
    <property type="project" value="TreeGrafter"/>
</dbReference>
<evidence type="ECO:0000259" key="1">
    <source>
        <dbReference type="PROSITE" id="PS51186"/>
    </source>
</evidence>
<dbReference type="PROSITE" id="PS51186">
    <property type="entry name" value="GNAT"/>
    <property type="match status" value="1"/>
</dbReference>
<dbReference type="GO" id="GO:0005737">
    <property type="term" value="C:cytoplasm"/>
    <property type="evidence" value="ECO:0007669"/>
    <property type="project" value="TreeGrafter"/>
</dbReference>
<feature type="domain" description="N-acetyltransferase" evidence="1">
    <location>
        <begin position="21"/>
        <end position="186"/>
    </location>
</feature>
<reference evidence="2 3" key="1">
    <citation type="submission" date="2020-08" db="EMBL/GenBank/DDBJ databases">
        <title>Sequencing the genomes of 1000 actinobacteria strains.</title>
        <authorList>
            <person name="Klenk H.-P."/>
        </authorList>
    </citation>
    <scope>NUCLEOTIDE SEQUENCE [LARGE SCALE GENOMIC DNA]</scope>
    <source>
        <strain evidence="2 3">DSM 43675</strain>
    </source>
</reference>
<dbReference type="Gene3D" id="3.40.630.30">
    <property type="match status" value="1"/>
</dbReference>
<proteinExistence type="predicted"/>
<dbReference type="SUPFAM" id="SSF55729">
    <property type="entry name" value="Acyl-CoA N-acyltransferases (Nat)"/>
    <property type="match status" value="1"/>
</dbReference>
<dbReference type="InterPro" id="IPR000182">
    <property type="entry name" value="GNAT_dom"/>
</dbReference>
<gene>
    <name evidence="2" type="ORF">BKA00_005558</name>
</gene>
<sequence length="188" mass="20158">MTADDDGRERDLTSPPGSAAVRLVPLPPAALTALLSGDMAQADAIAGVALPGYFLDSTLRRVWRLHRDRLVVMPDSAPWSVHVAVVECEDIAVGHGGFHGPPDEDGRVEVGYSVAPTHRRRGYAKAIMAELMRRAAEHHAVRLVRATIAPDNAASLRTIAGYGFSRVATHVNAQGRPECIFEAPALAR</sequence>
<protein>
    <submittedName>
        <fullName evidence="2">RimJ/RimL family protein N-acetyltransferase</fullName>
    </submittedName>
</protein>
<dbReference type="PANTHER" id="PTHR43441:SF6">
    <property type="entry name" value="N-ACETYLTRANSFERASE DOMAIN-CONTAINING PROTEIN"/>
    <property type="match status" value="1"/>
</dbReference>
<dbReference type="EMBL" id="JACHMQ010000001">
    <property type="protein sequence ID" value="MBB6398644.1"/>
    <property type="molecule type" value="Genomic_DNA"/>
</dbReference>
<comment type="caution">
    <text evidence="2">The sequence shown here is derived from an EMBL/GenBank/DDBJ whole genome shotgun (WGS) entry which is preliminary data.</text>
</comment>
<keyword evidence="3" id="KW-1185">Reference proteome</keyword>
<name>A0A7X0L1X7_9ACTN</name>
<keyword evidence="2" id="KW-0808">Transferase</keyword>
<dbReference type="Pfam" id="PF13302">
    <property type="entry name" value="Acetyltransf_3"/>
    <property type="match status" value="1"/>
</dbReference>
<organism evidence="2 3">
    <name type="scientific">Actinomadura coerulea</name>
    <dbReference type="NCBI Taxonomy" id="46159"/>
    <lineage>
        <taxon>Bacteria</taxon>
        <taxon>Bacillati</taxon>
        <taxon>Actinomycetota</taxon>
        <taxon>Actinomycetes</taxon>
        <taxon>Streptosporangiales</taxon>
        <taxon>Thermomonosporaceae</taxon>
        <taxon>Actinomadura</taxon>
    </lineage>
</organism>